<dbReference type="EMBL" id="CAXLJM020000038">
    <property type="protein sequence ID" value="CAL8106895.1"/>
    <property type="molecule type" value="Genomic_DNA"/>
</dbReference>
<dbReference type="PANTHER" id="PTHR10219:SF43">
    <property type="entry name" value="GLYCOLIPID TRANSFER PROTEIN DOMAIN-CONTAINING PROTEIN"/>
    <property type="match status" value="1"/>
</dbReference>
<name>A0ABP1QPG5_9HEXA</name>
<evidence type="ECO:0000313" key="4">
    <source>
        <dbReference type="Proteomes" id="UP001642540"/>
    </source>
</evidence>
<reference evidence="3 4" key="1">
    <citation type="submission" date="2024-08" db="EMBL/GenBank/DDBJ databases">
        <authorList>
            <person name="Cucini C."/>
            <person name="Frati F."/>
        </authorList>
    </citation>
    <scope>NUCLEOTIDE SEQUENCE [LARGE SCALE GENOMIC DNA]</scope>
</reference>
<gene>
    <name evidence="3" type="ORF">ODALV1_LOCUS12510</name>
</gene>
<organism evidence="3 4">
    <name type="scientific">Orchesella dallaii</name>
    <dbReference type="NCBI Taxonomy" id="48710"/>
    <lineage>
        <taxon>Eukaryota</taxon>
        <taxon>Metazoa</taxon>
        <taxon>Ecdysozoa</taxon>
        <taxon>Arthropoda</taxon>
        <taxon>Hexapoda</taxon>
        <taxon>Collembola</taxon>
        <taxon>Entomobryomorpha</taxon>
        <taxon>Entomobryoidea</taxon>
        <taxon>Orchesellidae</taxon>
        <taxon>Orchesellinae</taxon>
        <taxon>Orchesella</taxon>
    </lineage>
</organism>
<dbReference type="Pfam" id="PF08718">
    <property type="entry name" value="GLTP"/>
    <property type="match status" value="1"/>
</dbReference>
<dbReference type="Gene3D" id="1.10.3520.10">
    <property type="entry name" value="Glycolipid transfer protein"/>
    <property type="match status" value="1"/>
</dbReference>
<keyword evidence="4" id="KW-1185">Reference proteome</keyword>
<protein>
    <recommendedName>
        <fullName evidence="2">Glycolipid transfer protein domain-containing protein</fullName>
    </recommendedName>
</protein>
<proteinExistence type="predicted"/>
<comment type="caution">
    <text evidence="3">The sequence shown here is derived from an EMBL/GenBank/DDBJ whole genome shotgun (WGS) entry which is preliminary data.</text>
</comment>
<dbReference type="InterPro" id="IPR014830">
    <property type="entry name" value="Glycolipid_transfer_prot_dom"/>
</dbReference>
<sequence>MTSVSIVAKVAREAQAITNVHDHVPPEHREKYMEQLTVMQGSIWDYSDSQPWFLVGLHKNNPPATRAILEGLMKAHKITDPAPNAKRRGTLTLRGTGGGEQPNENANSDNKRNVDELVVTTGEFSSEGSSHYSERKFSSTPEMKIVIKKTVELISDMSKSCELVFHATRACAKFLTYPTPSVPSDNFLLGHAKGWIWLIYKGFAHFNYGKADKKVVDHSLKVFRREMSLLAKEAVSCISDLKPFLTELRKLNVGISKEAKFLKKHHRVWVAPIEHYFRFADELKTKRNLLVDPREDRFFPPDWIFEPHPSQTKFQWDFFHFQWVDLKRDWLDCEFEIRSDYSLHWTPYTSYSPALQTEIIVHLVHHLKALIEECHHFHQINMRLSFDYQEIKFLKFAVEGILKLKANQSNKESVDFITSITRRLFEDLVMLEKTCKEYVSNLEWIVAIIEPCYWSMSRWLPDDLILPLEFSARQRRRRIQKFYHCECVKMRKEFLELFGEPLQVVLLRSPISITQLRKFFPSEDRILDEEIPAAYAINACGISKGYKSSIFDAGIGREQPLPIHHPLPKFKKIQEQLVNIFNINRLIEKTMECEIQNTDNSNNIDIEKYLVVVEEIQRFLTVFGTIFTSMMTDLKARVENIELLMYNNLPEYFESLDGMLTYEKSKQTENSETSGTKSFLRLYRMFQFIVYYLERVSELEDSELTFYACKAAYYKSYAKTQSWIYQKGAVFSMYSLPTKLEMFSSLFTELEKDEVDRYIKEFVQQGYKLIDICENVLKAQNIAF</sequence>
<dbReference type="SUPFAM" id="SSF110004">
    <property type="entry name" value="Glycolipid transfer protein, GLTP"/>
    <property type="match status" value="1"/>
</dbReference>
<accession>A0ABP1QPG5</accession>
<dbReference type="PANTHER" id="PTHR10219">
    <property type="entry name" value="GLYCOLIPID TRANSFER PROTEIN-RELATED"/>
    <property type="match status" value="1"/>
</dbReference>
<dbReference type="InterPro" id="IPR036497">
    <property type="entry name" value="GLTP_sf"/>
</dbReference>
<evidence type="ECO:0000259" key="2">
    <source>
        <dbReference type="Pfam" id="PF08718"/>
    </source>
</evidence>
<evidence type="ECO:0000313" key="3">
    <source>
        <dbReference type="EMBL" id="CAL8106895.1"/>
    </source>
</evidence>
<evidence type="ECO:0000256" key="1">
    <source>
        <dbReference type="SAM" id="MobiDB-lite"/>
    </source>
</evidence>
<dbReference type="Proteomes" id="UP001642540">
    <property type="component" value="Unassembled WGS sequence"/>
</dbReference>
<feature type="region of interest" description="Disordered" evidence="1">
    <location>
        <begin position="80"/>
        <end position="111"/>
    </location>
</feature>
<feature type="domain" description="Glycolipid transfer protein" evidence="2">
    <location>
        <begin position="604"/>
        <end position="746"/>
    </location>
</feature>